<name>S3C846_OPHP1</name>
<dbReference type="Pfam" id="PF04281">
    <property type="entry name" value="Tom22"/>
    <property type="match status" value="1"/>
</dbReference>
<keyword evidence="14" id="KW-1185">Reference proteome</keyword>
<dbReference type="CDD" id="cd22884">
    <property type="entry name" value="TOM22"/>
    <property type="match status" value="1"/>
</dbReference>
<evidence type="ECO:0000256" key="12">
    <source>
        <dbReference type="SAM" id="MobiDB-lite"/>
    </source>
</evidence>
<dbReference type="OrthoDB" id="10016939at2759"/>
<keyword evidence="8" id="KW-0811">Translocation</keyword>
<dbReference type="PANTHER" id="PTHR12504">
    <property type="entry name" value="MITOCHONDRIAL IMPORT RECEPTOR SUBUNIT TOM22"/>
    <property type="match status" value="1"/>
</dbReference>
<keyword evidence="10" id="KW-0472">Membrane</keyword>
<dbReference type="OMA" id="LVWIVTT"/>
<protein>
    <submittedName>
        <fullName evidence="13">Mitochondrial import receptor subunit tom-22</fullName>
    </submittedName>
</protein>
<evidence type="ECO:0000256" key="1">
    <source>
        <dbReference type="ARBA" id="ARBA00004572"/>
    </source>
</evidence>
<evidence type="ECO:0000256" key="5">
    <source>
        <dbReference type="ARBA" id="ARBA00022787"/>
    </source>
</evidence>
<evidence type="ECO:0000256" key="8">
    <source>
        <dbReference type="ARBA" id="ARBA00023010"/>
    </source>
</evidence>
<evidence type="ECO:0000256" key="9">
    <source>
        <dbReference type="ARBA" id="ARBA00023128"/>
    </source>
</evidence>
<keyword evidence="5" id="KW-1000">Mitochondrion outer membrane</keyword>
<keyword evidence="7" id="KW-1133">Transmembrane helix</keyword>
<dbReference type="HOGENOM" id="CLU_094333_1_0_1"/>
<evidence type="ECO:0000256" key="11">
    <source>
        <dbReference type="ARBA" id="ARBA00023170"/>
    </source>
</evidence>
<keyword evidence="4" id="KW-0812">Transmembrane</keyword>
<dbReference type="VEuPathDB" id="FungiDB:F503_04594"/>
<dbReference type="EMBL" id="KE148148">
    <property type="protein sequence ID" value="EPE09007.1"/>
    <property type="molecule type" value="Genomic_DNA"/>
</dbReference>
<evidence type="ECO:0000256" key="7">
    <source>
        <dbReference type="ARBA" id="ARBA00022989"/>
    </source>
</evidence>
<organism evidence="13 14">
    <name type="scientific">Ophiostoma piceae (strain UAMH 11346)</name>
    <name type="common">Sap stain fungus</name>
    <dbReference type="NCBI Taxonomy" id="1262450"/>
    <lineage>
        <taxon>Eukaryota</taxon>
        <taxon>Fungi</taxon>
        <taxon>Dikarya</taxon>
        <taxon>Ascomycota</taxon>
        <taxon>Pezizomycotina</taxon>
        <taxon>Sordariomycetes</taxon>
        <taxon>Sordariomycetidae</taxon>
        <taxon>Ophiostomatales</taxon>
        <taxon>Ophiostomataceae</taxon>
        <taxon>Ophiostoma</taxon>
    </lineage>
</organism>
<proteinExistence type="inferred from homology"/>
<evidence type="ECO:0000313" key="14">
    <source>
        <dbReference type="Proteomes" id="UP000016923"/>
    </source>
</evidence>
<evidence type="ECO:0000256" key="2">
    <source>
        <dbReference type="ARBA" id="ARBA00009874"/>
    </source>
</evidence>
<evidence type="ECO:0000256" key="4">
    <source>
        <dbReference type="ARBA" id="ARBA00022692"/>
    </source>
</evidence>
<dbReference type="GO" id="GO:0006886">
    <property type="term" value="P:intracellular protein transport"/>
    <property type="evidence" value="ECO:0007669"/>
    <property type="project" value="InterPro"/>
</dbReference>
<dbReference type="Proteomes" id="UP000016923">
    <property type="component" value="Unassembled WGS sequence"/>
</dbReference>
<evidence type="ECO:0000256" key="3">
    <source>
        <dbReference type="ARBA" id="ARBA00022448"/>
    </source>
</evidence>
<feature type="region of interest" description="Disordered" evidence="12">
    <location>
        <begin position="16"/>
        <end position="37"/>
    </location>
</feature>
<comment type="similarity">
    <text evidence="2">Belongs to the Tom22 family.</text>
</comment>
<dbReference type="InterPro" id="IPR005683">
    <property type="entry name" value="Tom22"/>
</dbReference>
<dbReference type="AlphaFoldDB" id="S3C846"/>
<dbReference type="PANTHER" id="PTHR12504:SF0">
    <property type="entry name" value="MITOCHONDRIAL IMPORT RECEPTOR SUBUNIT TOM22 HOMOLOG"/>
    <property type="match status" value="1"/>
</dbReference>
<dbReference type="STRING" id="1262450.S3C846"/>
<dbReference type="eggNOG" id="KOG4111">
    <property type="taxonomic scope" value="Eukaryota"/>
</dbReference>
<keyword evidence="3" id="KW-0813">Transport</keyword>
<sequence length="155" mass="16954">MVQLVEVEDEHFTNRPIVEDDEDFSDTDSEISNDSDYNATAETFGDRLFALRDIIPPTTRGWFYNNYQLGSHVIGSTTSFLGRAAWTISVSVLLVGIPFALSWAEEQNILAMEQEQRMREMGSELLTAGAGAGGEHEDTASQVNAALGAPARPAL</sequence>
<evidence type="ECO:0000313" key="13">
    <source>
        <dbReference type="EMBL" id="EPE09007.1"/>
    </source>
</evidence>
<comment type="subcellular location">
    <subcellularLocation>
        <location evidence="1">Mitochondrion outer membrane</location>
        <topology evidence="1">Single-pass membrane protein</topology>
    </subcellularLocation>
</comment>
<accession>S3C846</accession>
<keyword evidence="11 13" id="KW-0675">Receptor</keyword>
<feature type="compositionally biased region" description="Acidic residues" evidence="12">
    <location>
        <begin position="19"/>
        <end position="33"/>
    </location>
</feature>
<dbReference type="GO" id="GO:0005741">
    <property type="term" value="C:mitochondrial outer membrane"/>
    <property type="evidence" value="ECO:0007669"/>
    <property type="project" value="UniProtKB-SubCell"/>
</dbReference>
<evidence type="ECO:0000256" key="10">
    <source>
        <dbReference type="ARBA" id="ARBA00023136"/>
    </source>
</evidence>
<reference evidence="13 14" key="1">
    <citation type="journal article" date="2013" name="BMC Genomics">
        <title>The genome and transcriptome of the pine saprophyte Ophiostoma piceae, and a comparison with the bark beetle-associated pine pathogen Grosmannia clavigera.</title>
        <authorList>
            <person name="Haridas S."/>
            <person name="Wang Y."/>
            <person name="Lim L."/>
            <person name="Massoumi Alamouti S."/>
            <person name="Jackman S."/>
            <person name="Docking R."/>
            <person name="Robertson G."/>
            <person name="Birol I."/>
            <person name="Bohlmann J."/>
            <person name="Breuil C."/>
        </authorList>
    </citation>
    <scope>NUCLEOTIDE SEQUENCE [LARGE SCALE GENOMIC DNA]</scope>
    <source>
        <strain evidence="13 14">UAMH 11346</strain>
    </source>
</reference>
<gene>
    <name evidence="13" type="ORF">F503_04594</name>
</gene>
<keyword evidence="9" id="KW-0496">Mitochondrion</keyword>
<keyword evidence="6" id="KW-0653">Protein transport</keyword>
<evidence type="ECO:0000256" key="6">
    <source>
        <dbReference type="ARBA" id="ARBA00022927"/>
    </source>
</evidence>